<organism evidence="1">
    <name type="scientific">Anopheles darlingi</name>
    <name type="common">Mosquito</name>
    <dbReference type="NCBI Taxonomy" id="43151"/>
    <lineage>
        <taxon>Eukaryota</taxon>
        <taxon>Metazoa</taxon>
        <taxon>Ecdysozoa</taxon>
        <taxon>Arthropoda</taxon>
        <taxon>Hexapoda</taxon>
        <taxon>Insecta</taxon>
        <taxon>Pterygota</taxon>
        <taxon>Neoptera</taxon>
        <taxon>Endopterygota</taxon>
        <taxon>Diptera</taxon>
        <taxon>Nematocera</taxon>
        <taxon>Culicoidea</taxon>
        <taxon>Culicidae</taxon>
        <taxon>Anophelinae</taxon>
        <taxon>Anopheles</taxon>
    </lineage>
</organism>
<protein>
    <submittedName>
        <fullName evidence="1">Putative secreted protein</fullName>
    </submittedName>
</protein>
<reference evidence="1" key="1">
    <citation type="submission" date="2018-01" db="EMBL/GenBank/DDBJ databases">
        <title>An insight into the sialome of Amazonian anophelines.</title>
        <authorList>
            <person name="Ribeiro J.M."/>
            <person name="Scarpassa V."/>
            <person name="Calvo E."/>
        </authorList>
    </citation>
    <scope>NUCLEOTIDE SEQUENCE</scope>
</reference>
<dbReference type="AlphaFoldDB" id="A0A2M4DL59"/>
<dbReference type="EMBL" id="GGFL01014109">
    <property type="protein sequence ID" value="MBW78287.1"/>
    <property type="molecule type" value="Transcribed_RNA"/>
</dbReference>
<proteinExistence type="predicted"/>
<accession>A0A2M4DL59</accession>
<name>A0A2M4DL59_ANODA</name>
<evidence type="ECO:0000313" key="1">
    <source>
        <dbReference type="EMBL" id="MBW78287.1"/>
    </source>
</evidence>
<sequence>MDGMLCVWRPFVVVPVIAGSFRPCSSTAPTRIRRITRVCPRCWSVRSRGTQKSVSCCWRTEQIRIWRTIWAERRCGPPVRRGTRMLSSCCSSGAAESIAWIPRVARC</sequence>